<organism evidence="4 5">
    <name type="scientific">Massariosphaeria phaeospora</name>
    <dbReference type="NCBI Taxonomy" id="100035"/>
    <lineage>
        <taxon>Eukaryota</taxon>
        <taxon>Fungi</taxon>
        <taxon>Dikarya</taxon>
        <taxon>Ascomycota</taxon>
        <taxon>Pezizomycotina</taxon>
        <taxon>Dothideomycetes</taxon>
        <taxon>Pleosporomycetidae</taxon>
        <taxon>Pleosporales</taxon>
        <taxon>Pleosporales incertae sedis</taxon>
        <taxon>Massariosphaeria</taxon>
    </lineage>
</organism>
<keyword evidence="5" id="KW-1185">Reference proteome</keyword>
<dbReference type="SUPFAM" id="SSF55729">
    <property type="entry name" value="Acyl-CoA N-acyltransferases (Nat)"/>
    <property type="match status" value="1"/>
</dbReference>
<sequence>MPNPIADAKAQEATHTFTFRAATPADIPALQTMISTSLRSLGATYYTAAELDDSIGFLFGPDTLLIHDRTYFILHPVSAPLTICACGGWSFRRTLYGADTAPGRMPEARDPRTERASVRAIFTHPEWVRRGLGTMVMRYCEARAREAGFERLEMGATLSGVALYERCGYARSGKEDCVRCPGGEGIRIVHMVKDLPEGAGDGDAVGEDGV</sequence>
<comment type="caution">
    <text evidence="4">The sequence shown here is derived from an EMBL/GenBank/DDBJ whole genome shotgun (WGS) entry which is preliminary data.</text>
</comment>
<dbReference type="PANTHER" id="PTHR43877">
    <property type="entry name" value="AMINOALKYLPHOSPHONATE N-ACETYLTRANSFERASE-RELATED-RELATED"/>
    <property type="match status" value="1"/>
</dbReference>
<name>A0A7C8IBM3_9PLEO</name>
<dbReference type="InterPro" id="IPR000182">
    <property type="entry name" value="GNAT_dom"/>
</dbReference>
<dbReference type="AlphaFoldDB" id="A0A7C8IBM3"/>
<dbReference type="Proteomes" id="UP000481861">
    <property type="component" value="Unassembled WGS sequence"/>
</dbReference>
<evidence type="ECO:0000313" key="4">
    <source>
        <dbReference type="EMBL" id="KAF2873052.1"/>
    </source>
</evidence>
<evidence type="ECO:0000256" key="1">
    <source>
        <dbReference type="ARBA" id="ARBA00022679"/>
    </source>
</evidence>
<dbReference type="PANTHER" id="PTHR43877:SF1">
    <property type="entry name" value="ACETYLTRANSFERASE"/>
    <property type="match status" value="1"/>
</dbReference>
<keyword evidence="2 4" id="KW-0012">Acyltransferase</keyword>
<dbReference type="EMBL" id="JAADJZ010000008">
    <property type="protein sequence ID" value="KAF2873052.1"/>
    <property type="molecule type" value="Genomic_DNA"/>
</dbReference>
<dbReference type="Gene3D" id="3.40.630.30">
    <property type="match status" value="1"/>
</dbReference>
<protein>
    <submittedName>
        <fullName evidence="4">Acyl-CoA N-acyltransferase</fullName>
    </submittedName>
</protein>
<keyword evidence="1 4" id="KW-0808">Transferase</keyword>
<evidence type="ECO:0000313" key="5">
    <source>
        <dbReference type="Proteomes" id="UP000481861"/>
    </source>
</evidence>
<accession>A0A7C8IBM3</accession>
<evidence type="ECO:0000256" key="2">
    <source>
        <dbReference type="ARBA" id="ARBA00023315"/>
    </source>
</evidence>
<feature type="domain" description="N-acetyltransferase" evidence="3">
    <location>
        <begin position="17"/>
        <end position="196"/>
    </location>
</feature>
<dbReference type="Pfam" id="PF00583">
    <property type="entry name" value="Acetyltransf_1"/>
    <property type="match status" value="1"/>
</dbReference>
<proteinExistence type="predicted"/>
<dbReference type="PROSITE" id="PS51186">
    <property type="entry name" value="GNAT"/>
    <property type="match status" value="1"/>
</dbReference>
<dbReference type="OrthoDB" id="41532at2759"/>
<dbReference type="CDD" id="cd04301">
    <property type="entry name" value="NAT_SF"/>
    <property type="match status" value="1"/>
</dbReference>
<dbReference type="GO" id="GO:0016747">
    <property type="term" value="F:acyltransferase activity, transferring groups other than amino-acyl groups"/>
    <property type="evidence" value="ECO:0007669"/>
    <property type="project" value="InterPro"/>
</dbReference>
<dbReference type="InterPro" id="IPR050832">
    <property type="entry name" value="Bact_Acetyltransf"/>
</dbReference>
<reference evidence="4 5" key="1">
    <citation type="submission" date="2020-01" db="EMBL/GenBank/DDBJ databases">
        <authorList>
            <consortium name="DOE Joint Genome Institute"/>
            <person name="Haridas S."/>
            <person name="Albert R."/>
            <person name="Binder M."/>
            <person name="Bloem J."/>
            <person name="Labutti K."/>
            <person name="Salamov A."/>
            <person name="Andreopoulos B."/>
            <person name="Baker S.E."/>
            <person name="Barry K."/>
            <person name="Bills G."/>
            <person name="Bluhm B.H."/>
            <person name="Cannon C."/>
            <person name="Castanera R."/>
            <person name="Culley D.E."/>
            <person name="Daum C."/>
            <person name="Ezra D."/>
            <person name="Gonzalez J.B."/>
            <person name="Henrissat B."/>
            <person name="Kuo A."/>
            <person name="Liang C."/>
            <person name="Lipzen A."/>
            <person name="Lutzoni F."/>
            <person name="Magnuson J."/>
            <person name="Mondo S."/>
            <person name="Nolan M."/>
            <person name="Ohm R."/>
            <person name="Pangilinan J."/>
            <person name="Park H.-J.H."/>
            <person name="Ramirez L."/>
            <person name="Alfaro M."/>
            <person name="Sun H."/>
            <person name="Tritt A."/>
            <person name="Yoshinaga Y."/>
            <person name="Zwiers L.-H.L."/>
            <person name="Turgeon B.G."/>
            <person name="Goodwin S.B."/>
            <person name="Spatafora J.W."/>
            <person name="Crous P.W."/>
            <person name="Grigoriev I.V."/>
        </authorList>
    </citation>
    <scope>NUCLEOTIDE SEQUENCE [LARGE SCALE GENOMIC DNA]</scope>
    <source>
        <strain evidence="4 5">CBS 611.86</strain>
    </source>
</reference>
<evidence type="ECO:0000259" key="3">
    <source>
        <dbReference type="PROSITE" id="PS51186"/>
    </source>
</evidence>
<gene>
    <name evidence="4" type="ORF">BDV95DRAFT_368611</name>
</gene>
<dbReference type="InterPro" id="IPR016181">
    <property type="entry name" value="Acyl_CoA_acyltransferase"/>
</dbReference>